<dbReference type="RefSeq" id="WP_002605946.1">
    <property type="nucleotide sequence ID" value="NZ_KB850943.1"/>
</dbReference>
<dbReference type="PATRIC" id="fig|999413.4.peg.258"/>
<dbReference type="AlphaFoldDB" id="N9WJV5"/>
<organism evidence="1 2">
    <name type="scientific">[Clostridium] innocuum 2959</name>
    <dbReference type="NCBI Taxonomy" id="999413"/>
    <lineage>
        <taxon>Bacteria</taxon>
        <taxon>Bacillati</taxon>
        <taxon>Bacillota</taxon>
        <taxon>Clostridia</taxon>
        <taxon>Eubacteriales</taxon>
        <taxon>Clostridiaceae</taxon>
        <taxon>Clostridium</taxon>
    </lineage>
</organism>
<sequence length="64" mass="7078">MKDGIHHKSSNETVSNPDIEFTSYVGDAKGSLPKDYKTKDFSKVKKSIKGPKIKNSNKAKACSY</sequence>
<proteinExistence type="predicted"/>
<accession>N9WJV5</accession>
<evidence type="ECO:0000313" key="1">
    <source>
        <dbReference type="EMBL" id="ENY87792.1"/>
    </source>
</evidence>
<dbReference type="Proteomes" id="UP000013051">
    <property type="component" value="Unassembled WGS sequence"/>
</dbReference>
<evidence type="ECO:0000313" key="2">
    <source>
        <dbReference type="Proteomes" id="UP000013051"/>
    </source>
</evidence>
<protein>
    <submittedName>
        <fullName evidence="1">Uncharacterized protein</fullName>
    </submittedName>
</protein>
<reference evidence="1 2" key="1">
    <citation type="submission" date="2013-01" db="EMBL/GenBank/DDBJ databases">
        <title>The Genome Sequence of Clostridium innocuum 2959.</title>
        <authorList>
            <consortium name="The Broad Institute Genome Sequencing Platform"/>
            <person name="Earl A."/>
            <person name="Ward D."/>
            <person name="Feldgarden M."/>
            <person name="Gevers D."/>
            <person name="Courvalin P."/>
            <person name="Lambert T."/>
            <person name="Walker B."/>
            <person name="Young S.K."/>
            <person name="Zeng Q."/>
            <person name="Gargeya S."/>
            <person name="Fitzgerald M."/>
            <person name="Haas B."/>
            <person name="Abouelleil A."/>
            <person name="Alvarado L."/>
            <person name="Arachchi H.M."/>
            <person name="Berlin A.M."/>
            <person name="Chapman S.B."/>
            <person name="Dewar J."/>
            <person name="Goldberg J."/>
            <person name="Griggs A."/>
            <person name="Gujja S."/>
            <person name="Hansen M."/>
            <person name="Howarth C."/>
            <person name="Imamovic A."/>
            <person name="Larimer J."/>
            <person name="McCowan C."/>
            <person name="Murphy C."/>
            <person name="Neiman D."/>
            <person name="Pearson M."/>
            <person name="Priest M."/>
            <person name="Roberts A."/>
            <person name="Saif S."/>
            <person name="Shea T."/>
            <person name="Sisk P."/>
            <person name="Sykes S."/>
            <person name="Wortman J."/>
            <person name="Nusbaum C."/>
            <person name="Birren B."/>
        </authorList>
    </citation>
    <scope>NUCLEOTIDE SEQUENCE [LARGE SCALE GENOMIC DNA]</scope>
    <source>
        <strain evidence="1 2">2959</strain>
    </source>
</reference>
<gene>
    <name evidence="1" type="ORF">HMPREF1094_00243</name>
</gene>
<comment type="caution">
    <text evidence="1">The sequence shown here is derived from an EMBL/GenBank/DDBJ whole genome shotgun (WGS) entry which is preliminary data.</text>
</comment>
<dbReference type="EMBL" id="AGYV01000001">
    <property type="protein sequence ID" value="ENY87792.1"/>
    <property type="molecule type" value="Genomic_DNA"/>
</dbReference>
<keyword evidence="2" id="KW-1185">Reference proteome</keyword>
<dbReference type="HOGENOM" id="CLU_2859773_0_0_9"/>
<name>N9WJV5_CLOIN</name>